<dbReference type="EMBL" id="BPVZ01000208">
    <property type="protein sequence ID" value="GKV46411.1"/>
    <property type="molecule type" value="Genomic_DNA"/>
</dbReference>
<organism evidence="1 2">
    <name type="scientific">Rubroshorea leprosula</name>
    <dbReference type="NCBI Taxonomy" id="152421"/>
    <lineage>
        <taxon>Eukaryota</taxon>
        <taxon>Viridiplantae</taxon>
        <taxon>Streptophyta</taxon>
        <taxon>Embryophyta</taxon>
        <taxon>Tracheophyta</taxon>
        <taxon>Spermatophyta</taxon>
        <taxon>Magnoliopsida</taxon>
        <taxon>eudicotyledons</taxon>
        <taxon>Gunneridae</taxon>
        <taxon>Pentapetalae</taxon>
        <taxon>rosids</taxon>
        <taxon>malvids</taxon>
        <taxon>Malvales</taxon>
        <taxon>Dipterocarpaceae</taxon>
        <taxon>Rubroshorea</taxon>
    </lineage>
</organism>
<gene>
    <name evidence="1" type="ORF">SLEP1_g53398</name>
</gene>
<dbReference type="Proteomes" id="UP001054252">
    <property type="component" value="Unassembled WGS sequence"/>
</dbReference>
<proteinExistence type="predicted"/>
<name>A0AAV5M9E8_9ROSI</name>
<reference evidence="1 2" key="1">
    <citation type="journal article" date="2021" name="Commun. Biol.">
        <title>The genome of Shorea leprosula (Dipterocarpaceae) highlights the ecological relevance of drought in aseasonal tropical rainforests.</title>
        <authorList>
            <person name="Ng K.K.S."/>
            <person name="Kobayashi M.J."/>
            <person name="Fawcett J.A."/>
            <person name="Hatakeyama M."/>
            <person name="Paape T."/>
            <person name="Ng C.H."/>
            <person name="Ang C.C."/>
            <person name="Tnah L.H."/>
            <person name="Lee C.T."/>
            <person name="Nishiyama T."/>
            <person name="Sese J."/>
            <person name="O'Brien M.J."/>
            <person name="Copetti D."/>
            <person name="Mohd Noor M.I."/>
            <person name="Ong R.C."/>
            <person name="Putra M."/>
            <person name="Sireger I.Z."/>
            <person name="Indrioko S."/>
            <person name="Kosugi Y."/>
            <person name="Izuno A."/>
            <person name="Isagi Y."/>
            <person name="Lee S.L."/>
            <person name="Shimizu K.K."/>
        </authorList>
    </citation>
    <scope>NUCLEOTIDE SEQUENCE [LARGE SCALE GENOMIC DNA]</scope>
    <source>
        <strain evidence="1">214</strain>
    </source>
</reference>
<protein>
    <submittedName>
        <fullName evidence="1">Uncharacterized protein</fullName>
    </submittedName>
</protein>
<comment type="caution">
    <text evidence="1">The sequence shown here is derived from an EMBL/GenBank/DDBJ whole genome shotgun (WGS) entry which is preliminary data.</text>
</comment>
<keyword evidence="2" id="KW-1185">Reference proteome</keyword>
<dbReference type="AlphaFoldDB" id="A0AAV5M9E8"/>
<evidence type="ECO:0000313" key="1">
    <source>
        <dbReference type="EMBL" id="GKV46411.1"/>
    </source>
</evidence>
<evidence type="ECO:0000313" key="2">
    <source>
        <dbReference type="Proteomes" id="UP001054252"/>
    </source>
</evidence>
<accession>A0AAV5M9E8</accession>
<sequence length="37" mass="4345">MKTVGLKRPFHPSRHLGTPRAACVRRWWTMGILEEII</sequence>